<evidence type="ECO:0000313" key="1">
    <source>
        <dbReference type="EMBL" id="WOH11831.1"/>
    </source>
</evidence>
<dbReference type="Proteomes" id="UP000077755">
    <property type="component" value="Chromosome 8"/>
</dbReference>
<evidence type="ECO:0000313" key="2">
    <source>
        <dbReference type="Proteomes" id="UP000077755"/>
    </source>
</evidence>
<protein>
    <submittedName>
        <fullName evidence="1">Uncharacterized protein</fullName>
    </submittedName>
</protein>
<dbReference type="EMBL" id="CP093350">
    <property type="protein sequence ID" value="WOH11831.1"/>
    <property type="molecule type" value="Genomic_DNA"/>
</dbReference>
<name>A0AAF0XPE1_DAUCS</name>
<proteinExistence type="predicted"/>
<dbReference type="AlphaFoldDB" id="A0AAF0XPE1"/>
<gene>
    <name evidence="1" type="ORF">DCAR_0831326</name>
</gene>
<reference evidence="1" key="2">
    <citation type="submission" date="2022-03" db="EMBL/GenBank/DDBJ databases">
        <title>Draft title - Genomic analysis of global carrot germplasm unveils the trajectory of domestication and the origin of high carotenoid orange carrot.</title>
        <authorList>
            <person name="Iorizzo M."/>
            <person name="Ellison S."/>
            <person name="Senalik D."/>
            <person name="Macko-Podgorni A."/>
            <person name="Grzebelus D."/>
            <person name="Bostan H."/>
            <person name="Rolling W."/>
            <person name="Curaba J."/>
            <person name="Simon P."/>
        </authorList>
    </citation>
    <scope>NUCLEOTIDE SEQUENCE</scope>
    <source>
        <tissue evidence="1">Leaf</tissue>
    </source>
</reference>
<keyword evidence="2" id="KW-1185">Reference proteome</keyword>
<organism evidence="1 2">
    <name type="scientific">Daucus carota subsp. sativus</name>
    <name type="common">Carrot</name>
    <dbReference type="NCBI Taxonomy" id="79200"/>
    <lineage>
        <taxon>Eukaryota</taxon>
        <taxon>Viridiplantae</taxon>
        <taxon>Streptophyta</taxon>
        <taxon>Embryophyta</taxon>
        <taxon>Tracheophyta</taxon>
        <taxon>Spermatophyta</taxon>
        <taxon>Magnoliopsida</taxon>
        <taxon>eudicotyledons</taxon>
        <taxon>Gunneridae</taxon>
        <taxon>Pentapetalae</taxon>
        <taxon>asterids</taxon>
        <taxon>campanulids</taxon>
        <taxon>Apiales</taxon>
        <taxon>Apiaceae</taxon>
        <taxon>Apioideae</taxon>
        <taxon>Scandiceae</taxon>
        <taxon>Daucinae</taxon>
        <taxon>Daucus</taxon>
        <taxon>Daucus sect. Daucus</taxon>
    </lineage>
</organism>
<reference evidence="1" key="1">
    <citation type="journal article" date="2016" name="Nat. Genet.">
        <title>A high-quality carrot genome assembly provides new insights into carotenoid accumulation and asterid genome evolution.</title>
        <authorList>
            <person name="Iorizzo M."/>
            <person name="Ellison S."/>
            <person name="Senalik D."/>
            <person name="Zeng P."/>
            <person name="Satapoomin P."/>
            <person name="Huang J."/>
            <person name="Bowman M."/>
            <person name="Iovene M."/>
            <person name="Sanseverino W."/>
            <person name="Cavagnaro P."/>
            <person name="Yildiz M."/>
            <person name="Macko-Podgorni A."/>
            <person name="Moranska E."/>
            <person name="Grzebelus E."/>
            <person name="Grzebelus D."/>
            <person name="Ashrafi H."/>
            <person name="Zheng Z."/>
            <person name="Cheng S."/>
            <person name="Spooner D."/>
            <person name="Van Deynze A."/>
            <person name="Simon P."/>
        </authorList>
    </citation>
    <scope>NUCLEOTIDE SEQUENCE</scope>
    <source>
        <tissue evidence="1">Leaf</tissue>
    </source>
</reference>
<sequence>MTIPGHIHCMYLDISISIYMNFIHCRHLLCKTVLNFC</sequence>
<accession>A0AAF0XPE1</accession>